<dbReference type="Gene3D" id="3.30.1540.10">
    <property type="entry name" value="formyl-coa transferase, domain 3"/>
    <property type="match status" value="1"/>
</dbReference>
<protein>
    <submittedName>
        <fullName evidence="2">III protein, CoA-transferase family</fullName>
    </submittedName>
</protein>
<proteinExistence type="predicted"/>
<keyword evidence="1 2" id="KW-0808">Transferase</keyword>
<evidence type="ECO:0000256" key="1">
    <source>
        <dbReference type="ARBA" id="ARBA00022679"/>
    </source>
</evidence>
<dbReference type="AlphaFoldDB" id="A0A0T5X982"/>
<accession>A0A0T5X982</accession>
<dbReference type="PANTHER" id="PTHR48207:SF3">
    <property type="entry name" value="SUCCINATE--HYDROXYMETHYLGLUTARATE COA-TRANSFERASE"/>
    <property type="match status" value="1"/>
</dbReference>
<gene>
    <name evidence="2" type="ORF">HMPREF1705_04211</name>
</gene>
<keyword evidence="3" id="KW-1185">Reference proteome</keyword>
<dbReference type="RefSeq" id="WP_009202423.1">
    <property type="nucleotide sequence ID" value="NZ_ACJX03000001.1"/>
</dbReference>
<dbReference type="EMBL" id="ACJX03000001">
    <property type="protein sequence ID" value="KRT34956.1"/>
    <property type="molecule type" value="Genomic_DNA"/>
</dbReference>
<sequence>MLSGPLEGVIVLDFTRVLAGPFCAMILADLGAEVIKIERPKTGDDSRAFTPIVKGESAYFMSINRGKKSVTLDLKNPKGREIALRMGEKADILIENFKPGVMEKLGLSYEEFAARNPRIIYASCSGFGQYGPLSEKPAYDLIVQGLGGIMSITGPDKNTPTKVGSSIADIFAGVFTAIGILAALHHRESSGKGQYVDVAMLDCMVAILENAIARYVATGVTPEPIGNRHPSIAPFATFKTQDGHINIACGNNELWRRLCVALNRPHLYEDARFKTNADRVANWADLEPLLQEAFIECPTEKWLKEFDDAGIPAGKISNIADVVKDPHVLARDMIVNVVHPVAGNFTLPGIPIKLSMTPGKIKSPAPVLGQHNEEVLTEYLGMTPDDVNALEEEGVI</sequence>
<dbReference type="InterPro" id="IPR050483">
    <property type="entry name" value="CoA-transferase_III_domain"/>
</dbReference>
<dbReference type="Proteomes" id="UP000005273">
    <property type="component" value="Unassembled WGS sequence"/>
</dbReference>
<dbReference type="GO" id="GO:0008410">
    <property type="term" value="F:CoA-transferase activity"/>
    <property type="evidence" value="ECO:0007669"/>
    <property type="project" value="TreeGrafter"/>
</dbReference>
<dbReference type="InterPro" id="IPR003673">
    <property type="entry name" value="CoA-Trfase_fam_III"/>
</dbReference>
<evidence type="ECO:0000313" key="2">
    <source>
        <dbReference type="EMBL" id="KRT34956.1"/>
    </source>
</evidence>
<comment type="caution">
    <text evidence="2">The sequence shown here is derived from an EMBL/GenBank/DDBJ whole genome shotgun (WGS) entry which is preliminary data.</text>
</comment>
<organism evidence="2 3">
    <name type="scientific">Acetomicrobium hydrogeniformans ATCC BAA-1850</name>
    <dbReference type="NCBI Taxonomy" id="592015"/>
    <lineage>
        <taxon>Bacteria</taxon>
        <taxon>Thermotogati</taxon>
        <taxon>Synergistota</taxon>
        <taxon>Synergistia</taxon>
        <taxon>Synergistales</taxon>
        <taxon>Acetomicrobiaceae</taxon>
        <taxon>Acetomicrobium</taxon>
    </lineage>
</organism>
<dbReference type="SUPFAM" id="SSF89796">
    <property type="entry name" value="CoA-transferase family III (CaiB/BaiF)"/>
    <property type="match status" value="1"/>
</dbReference>
<reference evidence="3" key="1">
    <citation type="submission" date="2012-09" db="EMBL/GenBank/DDBJ databases">
        <authorList>
            <person name="Weinstock G."/>
            <person name="Sodergren E."/>
            <person name="Clifton S."/>
            <person name="Fulton L."/>
            <person name="Fulton B."/>
            <person name="Courtney L."/>
            <person name="Fronick C."/>
            <person name="Harrison M."/>
            <person name="Strong C."/>
            <person name="Farmer C."/>
            <person name="Delehaunty K."/>
            <person name="Markovic C."/>
            <person name="Hall O."/>
            <person name="Minx P."/>
            <person name="Tomlinson C."/>
            <person name="Mitreva M."/>
            <person name="Nelson J."/>
            <person name="Hou S."/>
            <person name="Wollam A."/>
            <person name="Pepin K.H."/>
            <person name="Johnson M."/>
            <person name="Bhonagiri V."/>
            <person name="Nash W.E."/>
            <person name="Suruliraj S."/>
            <person name="Warren W."/>
            <person name="Chinwalla A."/>
            <person name="Mardis E.R."/>
            <person name="Wilson R.K."/>
        </authorList>
    </citation>
    <scope>NUCLEOTIDE SEQUENCE [LARGE SCALE GENOMIC DNA]</scope>
    <source>
        <strain evidence="3">OS1</strain>
    </source>
</reference>
<dbReference type="Gene3D" id="3.40.50.10540">
    <property type="entry name" value="Crotonobetainyl-coa:carnitine coa-transferase, domain 1"/>
    <property type="match status" value="1"/>
</dbReference>
<dbReference type="eggNOG" id="COG1804">
    <property type="taxonomic scope" value="Bacteria"/>
</dbReference>
<dbReference type="STRING" id="592015.HMPREF1705_04211"/>
<name>A0A0T5X982_9BACT</name>
<dbReference type="PANTHER" id="PTHR48207">
    <property type="entry name" value="SUCCINATE--HYDROXYMETHYLGLUTARATE COA-TRANSFERASE"/>
    <property type="match status" value="1"/>
</dbReference>
<dbReference type="InterPro" id="IPR023606">
    <property type="entry name" value="CoA-Trfase_III_dom_1_sf"/>
</dbReference>
<evidence type="ECO:0000313" key="3">
    <source>
        <dbReference type="Proteomes" id="UP000005273"/>
    </source>
</evidence>
<dbReference type="OrthoDB" id="9797653at2"/>
<dbReference type="InterPro" id="IPR044855">
    <property type="entry name" value="CoA-Trfase_III_dom3_sf"/>
</dbReference>
<dbReference type="Pfam" id="PF02515">
    <property type="entry name" value="CoA_transf_3"/>
    <property type="match status" value="1"/>
</dbReference>